<dbReference type="EMBL" id="JAMSHJ010000001">
    <property type="protein sequence ID" value="KAI5442470.1"/>
    <property type="molecule type" value="Genomic_DNA"/>
</dbReference>
<proteinExistence type="predicted"/>
<dbReference type="AlphaFoldDB" id="A0A9D5GUS1"/>
<keyword evidence="2" id="KW-1185">Reference proteome</keyword>
<dbReference type="Gramene" id="Psat01G0151200-T1">
    <property type="protein sequence ID" value="KAI5442470.1"/>
    <property type="gene ID" value="KIW84_011512"/>
</dbReference>
<reference evidence="1 2" key="1">
    <citation type="journal article" date="2022" name="Nat. Genet.">
        <title>Improved pea reference genome and pan-genome highlight genomic features and evolutionary characteristics.</title>
        <authorList>
            <person name="Yang T."/>
            <person name="Liu R."/>
            <person name="Luo Y."/>
            <person name="Hu S."/>
            <person name="Wang D."/>
            <person name="Wang C."/>
            <person name="Pandey M.K."/>
            <person name="Ge S."/>
            <person name="Xu Q."/>
            <person name="Li N."/>
            <person name="Li G."/>
            <person name="Huang Y."/>
            <person name="Saxena R.K."/>
            <person name="Ji Y."/>
            <person name="Li M."/>
            <person name="Yan X."/>
            <person name="He Y."/>
            <person name="Liu Y."/>
            <person name="Wang X."/>
            <person name="Xiang C."/>
            <person name="Varshney R.K."/>
            <person name="Ding H."/>
            <person name="Gao S."/>
            <person name="Zong X."/>
        </authorList>
    </citation>
    <scope>NUCLEOTIDE SEQUENCE [LARGE SCALE GENOMIC DNA]</scope>
    <source>
        <strain evidence="1 2">cv. Zhongwan 6</strain>
    </source>
</reference>
<evidence type="ECO:0000313" key="2">
    <source>
        <dbReference type="Proteomes" id="UP001058974"/>
    </source>
</evidence>
<dbReference type="Proteomes" id="UP001058974">
    <property type="component" value="Chromosome 1"/>
</dbReference>
<accession>A0A9D5GUS1</accession>
<evidence type="ECO:0000313" key="1">
    <source>
        <dbReference type="EMBL" id="KAI5442470.1"/>
    </source>
</evidence>
<protein>
    <submittedName>
        <fullName evidence="1">Uncharacterized protein</fullName>
    </submittedName>
</protein>
<organism evidence="1 2">
    <name type="scientific">Pisum sativum</name>
    <name type="common">Garden pea</name>
    <name type="synonym">Lathyrus oleraceus</name>
    <dbReference type="NCBI Taxonomy" id="3888"/>
    <lineage>
        <taxon>Eukaryota</taxon>
        <taxon>Viridiplantae</taxon>
        <taxon>Streptophyta</taxon>
        <taxon>Embryophyta</taxon>
        <taxon>Tracheophyta</taxon>
        <taxon>Spermatophyta</taxon>
        <taxon>Magnoliopsida</taxon>
        <taxon>eudicotyledons</taxon>
        <taxon>Gunneridae</taxon>
        <taxon>Pentapetalae</taxon>
        <taxon>rosids</taxon>
        <taxon>fabids</taxon>
        <taxon>Fabales</taxon>
        <taxon>Fabaceae</taxon>
        <taxon>Papilionoideae</taxon>
        <taxon>50 kb inversion clade</taxon>
        <taxon>NPAAA clade</taxon>
        <taxon>Hologalegina</taxon>
        <taxon>IRL clade</taxon>
        <taxon>Fabeae</taxon>
        <taxon>Lathyrus</taxon>
    </lineage>
</organism>
<comment type="caution">
    <text evidence="1">The sequence shown here is derived from an EMBL/GenBank/DDBJ whole genome shotgun (WGS) entry which is preliminary data.</text>
</comment>
<name>A0A9D5GUS1_PEA</name>
<gene>
    <name evidence="1" type="ORF">KIW84_011512</name>
</gene>
<sequence length="212" mass="24413">MNDQSTFLNRNLNVKAEDLTFVIMVKNIMKILSKYCDKATREKNHKGNYHIDDLFNMNKEVHDMCTLVNEVVDLCNLPLHYEDIMLKWKRPTGVSKVTDTTTLVAQVAKIHKLMKNLMTPEVTNPEPVKVVTDASEVSRVYYEGAHFFEECSAKLVFVIYVGNNKYNNSYNNTCNPGWRNHPISRSNNQNQLKPQATQAPQIPLVILHLIMM</sequence>